<dbReference type="OrthoDB" id="2373291at2759"/>
<reference evidence="1 2" key="1">
    <citation type="journal article" date="2019" name="Environ. Microbiol.">
        <title>At the nexus of three kingdoms: the genome of the mycorrhizal fungus Gigaspora margarita provides insights into plant, endobacterial and fungal interactions.</title>
        <authorList>
            <person name="Venice F."/>
            <person name="Ghignone S."/>
            <person name="Salvioli di Fossalunga A."/>
            <person name="Amselem J."/>
            <person name="Novero M."/>
            <person name="Xianan X."/>
            <person name="Sedzielewska Toro K."/>
            <person name="Morin E."/>
            <person name="Lipzen A."/>
            <person name="Grigoriev I.V."/>
            <person name="Henrissat B."/>
            <person name="Martin F.M."/>
            <person name="Bonfante P."/>
        </authorList>
    </citation>
    <scope>NUCLEOTIDE SEQUENCE [LARGE SCALE GENOMIC DNA]</scope>
    <source>
        <strain evidence="1 2">BEG34</strain>
    </source>
</reference>
<proteinExistence type="predicted"/>
<name>A0A8H3X8J1_GIGMA</name>
<dbReference type="Proteomes" id="UP000439903">
    <property type="component" value="Unassembled WGS sequence"/>
</dbReference>
<dbReference type="EMBL" id="WTPW01001701">
    <property type="protein sequence ID" value="KAF0420312.1"/>
    <property type="molecule type" value="Genomic_DNA"/>
</dbReference>
<evidence type="ECO:0000313" key="1">
    <source>
        <dbReference type="EMBL" id="KAF0420312.1"/>
    </source>
</evidence>
<evidence type="ECO:0000313" key="2">
    <source>
        <dbReference type="Proteomes" id="UP000439903"/>
    </source>
</evidence>
<keyword evidence="2" id="KW-1185">Reference proteome</keyword>
<comment type="caution">
    <text evidence="1">The sequence shown here is derived from an EMBL/GenBank/DDBJ whole genome shotgun (WGS) entry which is preliminary data.</text>
</comment>
<sequence length="234" mass="26612">MLTRNFDNDTKFVARANKLSKTNKVFIKIDKHHKVTITTATINTGETSKDNAASINPSKSSITNVSFRTENKLPSKVVTTTPKKQAYQRLRPERYSGSRKWHTQLNPRAFISNGDDKILFFGTNRIGSLTYSVEFKCPLPTDIDLPVQSKQNKKKAVTFFGAVKVESIDNWNEGVLCENGKNHNVSIRQKGETWASKLYNRSKLKNDYYISECNSSLMKGSKVNNLYVYDPFVK</sequence>
<protein>
    <submittedName>
        <fullName evidence="1">Uncharacterized protein</fullName>
    </submittedName>
</protein>
<gene>
    <name evidence="1" type="ORF">F8M41_007084</name>
</gene>
<dbReference type="AlphaFoldDB" id="A0A8H3X8J1"/>
<organism evidence="1 2">
    <name type="scientific">Gigaspora margarita</name>
    <dbReference type="NCBI Taxonomy" id="4874"/>
    <lineage>
        <taxon>Eukaryota</taxon>
        <taxon>Fungi</taxon>
        <taxon>Fungi incertae sedis</taxon>
        <taxon>Mucoromycota</taxon>
        <taxon>Glomeromycotina</taxon>
        <taxon>Glomeromycetes</taxon>
        <taxon>Diversisporales</taxon>
        <taxon>Gigasporaceae</taxon>
        <taxon>Gigaspora</taxon>
    </lineage>
</organism>
<accession>A0A8H3X8J1</accession>